<feature type="transmembrane region" description="Helical" evidence="16">
    <location>
        <begin position="118"/>
        <end position="140"/>
    </location>
</feature>
<proteinExistence type="inferred from homology"/>
<dbReference type="InterPro" id="IPR052482">
    <property type="entry name" value="mtLSU_mL37"/>
</dbReference>
<dbReference type="Pfam" id="PF07147">
    <property type="entry name" value="PDCD9"/>
    <property type="match status" value="1"/>
</dbReference>
<protein>
    <recommendedName>
        <fullName evidence="14">Large ribosomal subunit protein mL37</fullName>
    </recommendedName>
    <alternativeName>
        <fullName evidence="15">39S ribosomal protein L37, mitochondrial</fullName>
    </alternativeName>
</protein>
<dbReference type="AlphaFoldDB" id="A0A074Z8V2"/>
<evidence type="ECO:0000256" key="1">
    <source>
        <dbReference type="ARBA" id="ARBA00004173"/>
    </source>
</evidence>
<comment type="similarity">
    <text evidence="13">Belongs to the cytochrome b5 family.</text>
</comment>
<feature type="domain" description="Cytochrome b5 heme-binding" evidence="17">
    <location>
        <begin position="4"/>
        <end position="80"/>
    </location>
</feature>
<reference evidence="18 19" key="1">
    <citation type="submission" date="2013-11" db="EMBL/GenBank/DDBJ databases">
        <title>Opisthorchis viverrini - life in the bile duct.</title>
        <authorList>
            <person name="Young N.D."/>
            <person name="Nagarajan N."/>
            <person name="Lin S.J."/>
            <person name="Korhonen P.K."/>
            <person name="Jex A.R."/>
            <person name="Hall R.S."/>
            <person name="Safavi-Hemami H."/>
            <person name="Kaewkong W."/>
            <person name="Bertrand D."/>
            <person name="Gao S."/>
            <person name="Seet Q."/>
            <person name="Wongkham S."/>
            <person name="Teh B.T."/>
            <person name="Wongkham C."/>
            <person name="Intapan P.M."/>
            <person name="Maleewong W."/>
            <person name="Yang X."/>
            <person name="Hu M."/>
            <person name="Wang Z."/>
            <person name="Hofmann A."/>
            <person name="Sternberg P.W."/>
            <person name="Tan P."/>
            <person name="Wang J."/>
            <person name="Gasser R.B."/>
        </authorList>
    </citation>
    <scope>NUCLEOTIDE SEQUENCE [LARGE SCALE GENOMIC DNA]</scope>
</reference>
<evidence type="ECO:0000256" key="16">
    <source>
        <dbReference type="SAM" id="Phobius"/>
    </source>
</evidence>
<dbReference type="Proteomes" id="UP000054324">
    <property type="component" value="Unassembled WGS sequence"/>
</dbReference>
<dbReference type="GO" id="GO:0046872">
    <property type="term" value="F:metal ion binding"/>
    <property type="evidence" value="ECO:0007669"/>
    <property type="project" value="UniProtKB-KW"/>
</dbReference>
<evidence type="ECO:0000256" key="14">
    <source>
        <dbReference type="ARBA" id="ARBA00039442"/>
    </source>
</evidence>
<evidence type="ECO:0000256" key="3">
    <source>
        <dbReference type="ARBA" id="ARBA00022617"/>
    </source>
</evidence>
<dbReference type="SMART" id="SM01117">
    <property type="entry name" value="Cyt-b5"/>
    <property type="match status" value="1"/>
</dbReference>
<keyword evidence="8" id="KW-0408">Iron</keyword>
<evidence type="ECO:0000256" key="5">
    <source>
        <dbReference type="ARBA" id="ARBA00022723"/>
    </source>
</evidence>
<keyword evidence="16" id="KW-1133">Transmembrane helix</keyword>
<dbReference type="GO" id="GO:0005840">
    <property type="term" value="C:ribosome"/>
    <property type="evidence" value="ECO:0007669"/>
    <property type="project" value="UniProtKB-KW"/>
</dbReference>
<evidence type="ECO:0000256" key="4">
    <source>
        <dbReference type="ARBA" id="ARBA00022692"/>
    </source>
</evidence>
<dbReference type="RefSeq" id="XP_009172623.1">
    <property type="nucleotide sequence ID" value="XM_009174359.1"/>
</dbReference>
<comment type="subcellular location">
    <subcellularLocation>
        <location evidence="2">Membrane</location>
    </subcellularLocation>
    <subcellularLocation>
        <location evidence="1">Mitochondrion</location>
    </subcellularLocation>
</comment>
<dbReference type="GO" id="GO:0006412">
    <property type="term" value="P:translation"/>
    <property type="evidence" value="ECO:0007669"/>
    <property type="project" value="InterPro"/>
</dbReference>
<gene>
    <name evidence="18" type="ORF">T265_08530</name>
</gene>
<evidence type="ECO:0000256" key="6">
    <source>
        <dbReference type="ARBA" id="ARBA00022946"/>
    </source>
</evidence>
<evidence type="ECO:0000313" key="18">
    <source>
        <dbReference type="EMBL" id="KER23636.1"/>
    </source>
</evidence>
<evidence type="ECO:0000256" key="15">
    <source>
        <dbReference type="ARBA" id="ARBA00041617"/>
    </source>
</evidence>
<evidence type="ECO:0000313" key="19">
    <source>
        <dbReference type="Proteomes" id="UP000054324"/>
    </source>
</evidence>
<keyword evidence="6" id="KW-0809">Transit peptide</keyword>
<dbReference type="GO" id="GO:0016020">
    <property type="term" value="C:membrane"/>
    <property type="evidence" value="ECO:0007669"/>
    <property type="project" value="UniProtKB-SubCell"/>
</dbReference>
<evidence type="ECO:0000256" key="8">
    <source>
        <dbReference type="ARBA" id="ARBA00023004"/>
    </source>
</evidence>
<evidence type="ECO:0000256" key="11">
    <source>
        <dbReference type="ARBA" id="ARBA00023274"/>
    </source>
</evidence>
<dbReference type="OrthoDB" id="5835618at2759"/>
<dbReference type="GeneID" id="20322709"/>
<evidence type="ECO:0000256" key="12">
    <source>
        <dbReference type="ARBA" id="ARBA00037985"/>
    </source>
</evidence>
<dbReference type="PROSITE" id="PS50255">
    <property type="entry name" value="CYTOCHROME_B5_2"/>
    <property type="match status" value="1"/>
</dbReference>
<dbReference type="SUPFAM" id="SSF55856">
    <property type="entry name" value="Cytochrome b5-like heme/steroid binding domain"/>
    <property type="match status" value="1"/>
</dbReference>
<comment type="similarity">
    <text evidence="12">Belongs to the mitochondrion-specific ribosomal protein mL37 family.</text>
</comment>
<keyword evidence="10 16" id="KW-0472">Membrane</keyword>
<dbReference type="Gene3D" id="3.10.120.10">
    <property type="entry name" value="Cytochrome b5-like heme/steroid binding domain"/>
    <property type="match status" value="1"/>
</dbReference>
<keyword evidence="11" id="KW-0687">Ribonucleoprotein</keyword>
<dbReference type="PANTHER" id="PTHR15889:SF2">
    <property type="entry name" value="LARGE RIBOSOMAL SUBUNIT PROTEIN ML37"/>
    <property type="match status" value="1"/>
</dbReference>
<dbReference type="GO" id="GO:0005739">
    <property type="term" value="C:mitochondrion"/>
    <property type="evidence" value="ECO:0007669"/>
    <property type="project" value="UniProtKB-SubCell"/>
</dbReference>
<keyword evidence="7" id="KW-0689">Ribosomal protein</keyword>
<dbReference type="GO" id="GO:1990904">
    <property type="term" value="C:ribonucleoprotein complex"/>
    <property type="evidence" value="ECO:0007669"/>
    <property type="project" value="UniProtKB-KW"/>
</dbReference>
<dbReference type="EMBL" id="KL596842">
    <property type="protein sequence ID" value="KER23636.1"/>
    <property type="molecule type" value="Genomic_DNA"/>
</dbReference>
<dbReference type="InterPro" id="IPR001199">
    <property type="entry name" value="Cyt_B5-like_heme/steroid-bd"/>
</dbReference>
<dbReference type="FunFam" id="3.10.120.10:FF:000002">
    <property type="entry name" value="Cytochrome b5 type B"/>
    <property type="match status" value="1"/>
</dbReference>
<dbReference type="STRING" id="6198.A0A074Z8V2"/>
<accession>A0A074Z8V2</accession>
<keyword evidence="9" id="KW-0496">Mitochondrion</keyword>
<organism evidence="18 19">
    <name type="scientific">Opisthorchis viverrini</name>
    <name type="common">Southeast Asian liver fluke</name>
    <dbReference type="NCBI Taxonomy" id="6198"/>
    <lineage>
        <taxon>Eukaryota</taxon>
        <taxon>Metazoa</taxon>
        <taxon>Spiralia</taxon>
        <taxon>Lophotrochozoa</taxon>
        <taxon>Platyhelminthes</taxon>
        <taxon>Trematoda</taxon>
        <taxon>Digenea</taxon>
        <taxon>Opisthorchiida</taxon>
        <taxon>Opisthorchiata</taxon>
        <taxon>Opisthorchiidae</taxon>
        <taxon>Opisthorchis</taxon>
    </lineage>
</organism>
<evidence type="ECO:0000256" key="7">
    <source>
        <dbReference type="ARBA" id="ARBA00022980"/>
    </source>
</evidence>
<dbReference type="InterPro" id="IPR010793">
    <property type="entry name" value="Ribosomal_mL37/mL65"/>
</dbReference>
<evidence type="ECO:0000256" key="9">
    <source>
        <dbReference type="ARBA" id="ARBA00023128"/>
    </source>
</evidence>
<evidence type="ECO:0000256" key="10">
    <source>
        <dbReference type="ARBA" id="ARBA00023136"/>
    </source>
</evidence>
<dbReference type="CTD" id="20322709"/>
<dbReference type="PANTHER" id="PTHR15889">
    <property type="entry name" value="MITOCHONDRIAL RIBOSOMAL PROTEIN L37"/>
    <property type="match status" value="1"/>
</dbReference>
<keyword evidence="19" id="KW-1185">Reference proteome</keyword>
<dbReference type="Pfam" id="PF00173">
    <property type="entry name" value="Cyt-b5"/>
    <property type="match status" value="1"/>
</dbReference>
<name>A0A074Z8V2_OPIVI</name>
<sequence length="654" mass="75399">MSETKVFTLEEVKKHNKPDDLWVVIHDKVYDLSQFSQEHPGGSTVLEEQSGGYATEPFEDVGHSEDAREMMQQYYIGDIAVVCQSLFYGKLICTTERQGKPAKIYLTLYNEIQKCQMFFYMLDVFPLLILAQLASSFYGMRLTTVLCRGKRVPREYLERLRNHLWRNHYSKMKVDRLRVPERVINDPNNPIRSAEDMLESTRYEDSLAEEIELGVTPQYAAQIQFERNRRLDPWRRLANDPRQHHFSEASLVYSNQRRFTKGLEQASILTNAIVLPGVPPSVGSLLPQLDRHISAPDSVDDANTVAWKTQLRGTVERAILHAHVWQSDEDKLPRRFRANLPIWKHKAEFGIHPQQTTRYLFQNLFRILNQQEPYLERQLQLPCRSSDVGLPRRWTTRDHLLETHYYWGNPGRRIAFSEHHDLVIYGKDRIPAFASQTQVQDLCRFRSLPTKTLGPMSPLIDLQSTCYYRDDSTDGWIGDVPRVFPYPHLITVNLSLPSVWSDFLEPEADPVTPEQRQAGALMHCFASALAHAHKSGLPPGPLQTPVCLQAVCSDGVYFDFVYFQLNTLHFPDPSQESQSTNTVLRNLAWIDGNHRLFDKQIPKRSLLRNTKYRDLDIGVFSRLATTYLWGLVGDRCVNELETPDIPQSLTASAS</sequence>
<keyword evidence="5" id="KW-0479">Metal-binding</keyword>
<dbReference type="GO" id="GO:0003735">
    <property type="term" value="F:structural constituent of ribosome"/>
    <property type="evidence" value="ECO:0007669"/>
    <property type="project" value="InterPro"/>
</dbReference>
<evidence type="ECO:0000259" key="17">
    <source>
        <dbReference type="PROSITE" id="PS50255"/>
    </source>
</evidence>
<dbReference type="InterPro" id="IPR036400">
    <property type="entry name" value="Cyt_B5-like_heme/steroid_sf"/>
</dbReference>
<keyword evidence="3" id="KW-0349">Heme</keyword>
<dbReference type="PRINTS" id="PR00363">
    <property type="entry name" value="CYTOCHROMEB5"/>
</dbReference>
<dbReference type="KEGG" id="ovi:T265_08530"/>
<evidence type="ECO:0000256" key="13">
    <source>
        <dbReference type="ARBA" id="ARBA00038168"/>
    </source>
</evidence>
<keyword evidence="4 16" id="KW-0812">Transmembrane</keyword>
<evidence type="ECO:0000256" key="2">
    <source>
        <dbReference type="ARBA" id="ARBA00004370"/>
    </source>
</evidence>